<comment type="caution">
    <text evidence="1">The sequence shown here is derived from an EMBL/GenBank/DDBJ whole genome shotgun (WGS) entry which is preliminary data.</text>
</comment>
<gene>
    <name evidence="1" type="ORF">WA1_41700</name>
</gene>
<protein>
    <submittedName>
        <fullName evidence="1">Uncharacterized protein</fullName>
    </submittedName>
</protein>
<dbReference type="AlphaFoldDB" id="A0A139WV07"/>
<sequence>MIGLVGAVAVTHFETRLFLTKNGFLAGYAATTATASITIGQQQMSLFYSMTKICFHKAIR</sequence>
<evidence type="ECO:0000313" key="1">
    <source>
        <dbReference type="EMBL" id="KYC36244.1"/>
    </source>
</evidence>
<organism evidence="1 2">
    <name type="scientific">Scytonema hofmannii PCC 7110</name>
    <dbReference type="NCBI Taxonomy" id="128403"/>
    <lineage>
        <taxon>Bacteria</taxon>
        <taxon>Bacillati</taxon>
        <taxon>Cyanobacteriota</taxon>
        <taxon>Cyanophyceae</taxon>
        <taxon>Nostocales</taxon>
        <taxon>Scytonemataceae</taxon>
        <taxon>Scytonema</taxon>
    </lineage>
</organism>
<dbReference type="STRING" id="128403.WA1_41700"/>
<name>A0A139WV07_9CYAN</name>
<proteinExistence type="predicted"/>
<accession>A0A139WV07</accession>
<reference evidence="1 2" key="1">
    <citation type="journal article" date="2013" name="Genome Biol. Evol.">
        <title>Genomes of Stigonematalean cyanobacteria (subsection V) and the evolution of oxygenic photosynthesis from prokaryotes to plastids.</title>
        <authorList>
            <person name="Dagan T."/>
            <person name="Roettger M."/>
            <person name="Stucken K."/>
            <person name="Landan G."/>
            <person name="Koch R."/>
            <person name="Major P."/>
            <person name="Gould S.B."/>
            <person name="Goremykin V.V."/>
            <person name="Rippka R."/>
            <person name="Tandeau de Marsac N."/>
            <person name="Gugger M."/>
            <person name="Lockhart P.J."/>
            <person name="Allen J.F."/>
            <person name="Brune I."/>
            <person name="Maus I."/>
            <person name="Puhler A."/>
            <person name="Martin W.F."/>
        </authorList>
    </citation>
    <scope>NUCLEOTIDE SEQUENCE [LARGE SCALE GENOMIC DNA]</scope>
    <source>
        <strain evidence="1 2">PCC 7110</strain>
    </source>
</reference>
<evidence type="ECO:0000313" key="2">
    <source>
        <dbReference type="Proteomes" id="UP000076925"/>
    </source>
</evidence>
<dbReference type="Proteomes" id="UP000076925">
    <property type="component" value="Unassembled WGS sequence"/>
</dbReference>
<keyword evidence="2" id="KW-1185">Reference proteome</keyword>
<dbReference type="EMBL" id="ANNX02000047">
    <property type="protein sequence ID" value="KYC36244.1"/>
    <property type="molecule type" value="Genomic_DNA"/>
</dbReference>